<dbReference type="Proteomes" id="UP001152519">
    <property type="component" value="Unassembled WGS sequence"/>
</dbReference>
<evidence type="ECO:0000313" key="2">
    <source>
        <dbReference type="Proteomes" id="UP001152519"/>
    </source>
</evidence>
<organism evidence="1 2">
    <name type="scientific">Actinacidiphila cocklensis</name>
    <dbReference type="NCBI Taxonomy" id="887465"/>
    <lineage>
        <taxon>Bacteria</taxon>
        <taxon>Bacillati</taxon>
        <taxon>Actinomycetota</taxon>
        <taxon>Actinomycetes</taxon>
        <taxon>Kitasatosporales</taxon>
        <taxon>Streptomycetaceae</taxon>
        <taxon>Actinacidiphila</taxon>
    </lineage>
</organism>
<proteinExistence type="predicted"/>
<dbReference type="AlphaFoldDB" id="A0A9W4DKW4"/>
<name>A0A9W4DKW4_9ACTN</name>
<sequence length="75" mass="7699">MNGEHDLGPAAATYHQRVVVGRTAATAALSNADISPDGSSPARQGEQISVTGSARSLTYVRSLRLLVLVGGLGHD</sequence>
<accession>A0A9W4DKW4</accession>
<protein>
    <submittedName>
        <fullName evidence="1">Uncharacterized protein</fullName>
    </submittedName>
</protein>
<dbReference type="EMBL" id="CAJSLV010000042">
    <property type="protein sequence ID" value="CAG6391855.1"/>
    <property type="molecule type" value="Genomic_DNA"/>
</dbReference>
<reference evidence="1" key="1">
    <citation type="submission" date="2021-05" db="EMBL/GenBank/DDBJ databases">
        <authorList>
            <person name="Arsene-Ploetze F."/>
        </authorList>
    </citation>
    <scope>NUCLEOTIDE SEQUENCE</scope>
    <source>
        <strain evidence="1">DSM 42138</strain>
    </source>
</reference>
<keyword evidence="2" id="KW-1185">Reference proteome</keyword>
<comment type="caution">
    <text evidence="1">The sequence shown here is derived from an EMBL/GenBank/DDBJ whole genome shotgun (WGS) entry which is preliminary data.</text>
</comment>
<gene>
    <name evidence="1" type="ORF">SCOCK_140053</name>
</gene>
<evidence type="ECO:0000313" key="1">
    <source>
        <dbReference type="EMBL" id="CAG6391855.1"/>
    </source>
</evidence>